<gene>
    <name evidence="7" type="ORF">C1SCF055_LOCUS29038</name>
</gene>
<evidence type="ECO:0000256" key="5">
    <source>
        <dbReference type="SAM" id="Phobius"/>
    </source>
</evidence>
<feature type="transmembrane region" description="Helical" evidence="5">
    <location>
        <begin position="334"/>
        <end position="359"/>
    </location>
</feature>
<sequence>MFSCLQQSGSEQVFEQVMSEGESMLPRSLEGTLREVVSSLQGFVEENQRSMQLLQQHQKRAMEQEHLCQKIQSCVGHLIVDFGLANEMDTPQAHHLITFDPDNTSNTAKSATAVKAEVGLAFSEGSGDADISWDMPALATSHSGKAATLRQHSERMREHSLAQRGLNQMARAFDMLETIREPVRRGGLAVVVQSVYFNLLSLMVILSNTIYITLWADYELASPGVSVEPEQALEWAFSAFYCLELAAKLAVHRFYFFLNEDWCWNTFDFLLVLLVLLENCISAFSSVDPTGSVNIMFIRVLRLFKLARVLRIMRTFRFFRELRLMTECVVGSMMNAVWCVALLFIVKYIFALLIAQAIVGHWFDQGGTEGPGAAMILQFYPSVSGIMVTLLQSTTSGLDWADAFHALAPTGVVLQVLFIAFILVFTVSIWNIVTSVFVEKALKLAQPDLDAIVMEQLSQEKSMFKSLVDFFSSIQGSEEVDDEEEISPAAFKQKVDDPKFRCYLSAHGIDVKNVKTFFSMLSTGSEGVEIKRLAHACVRMKGFATSLDLQSLGFESKLMHQKQMQILKRMNQQMKQNELAIQKLLGPWGSN</sequence>
<accession>A0A9P1D665</accession>
<dbReference type="EMBL" id="CAMXCT020003223">
    <property type="protein sequence ID" value="CAL1156523.1"/>
    <property type="molecule type" value="Genomic_DNA"/>
</dbReference>
<keyword evidence="10" id="KW-1185">Reference proteome</keyword>
<comment type="subcellular location">
    <subcellularLocation>
        <location evidence="1">Membrane</location>
        <topology evidence="1">Multi-pass membrane protein</topology>
    </subcellularLocation>
</comment>
<dbReference type="GO" id="GO:0005248">
    <property type="term" value="F:voltage-gated sodium channel activity"/>
    <property type="evidence" value="ECO:0007669"/>
    <property type="project" value="TreeGrafter"/>
</dbReference>
<keyword evidence="3 5" id="KW-1133">Transmembrane helix</keyword>
<comment type="caution">
    <text evidence="7">The sequence shown here is derived from an EMBL/GenBank/DDBJ whole genome shotgun (WGS) entry which is preliminary data.</text>
</comment>
<keyword evidence="9" id="KW-0813">Transport</keyword>
<dbReference type="Proteomes" id="UP001152797">
    <property type="component" value="Unassembled WGS sequence"/>
</dbReference>
<evidence type="ECO:0000259" key="6">
    <source>
        <dbReference type="Pfam" id="PF00520"/>
    </source>
</evidence>
<keyword evidence="9" id="KW-0407">Ion channel</keyword>
<keyword evidence="4 5" id="KW-0472">Membrane</keyword>
<evidence type="ECO:0000313" key="7">
    <source>
        <dbReference type="EMBL" id="CAI4003148.1"/>
    </source>
</evidence>
<reference evidence="8" key="2">
    <citation type="submission" date="2024-04" db="EMBL/GenBank/DDBJ databases">
        <authorList>
            <person name="Chen Y."/>
            <person name="Shah S."/>
            <person name="Dougan E. K."/>
            <person name="Thang M."/>
            <person name="Chan C."/>
        </authorList>
    </citation>
    <scope>NUCLEOTIDE SEQUENCE [LARGE SCALE GENOMIC DNA]</scope>
</reference>
<dbReference type="AlphaFoldDB" id="A0A9P1D665"/>
<feature type="transmembrane region" description="Helical" evidence="5">
    <location>
        <begin position="412"/>
        <end position="433"/>
    </location>
</feature>
<feature type="transmembrane region" description="Helical" evidence="5">
    <location>
        <begin position="195"/>
        <end position="215"/>
    </location>
</feature>
<evidence type="ECO:0000256" key="3">
    <source>
        <dbReference type="ARBA" id="ARBA00022989"/>
    </source>
</evidence>
<feature type="transmembrane region" description="Helical" evidence="5">
    <location>
        <begin position="371"/>
        <end position="391"/>
    </location>
</feature>
<evidence type="ECO:0000313" key="9">
    <source>
        <dbReference type="EMBL" id="CAL4790460.1"/>
    </source>
</evidence>
<keyword evidence="9" id="KW-0406">Ion transport</keyword>
<evidence type="ECO:0000256" key="2">
    <source>
        <dbReference type="ARBA" id="ARBA00022692"/>
    </source>
</evidence>
<dbReference type="SUPFAM" id="SSF81324">
    <property type="entry name" value="Voltage-gated potassium channels"/>
    <property type="match status" value="1"/>
</dbReference>
<dbReference type="Gene3D" id="1.10.287.70">
    <property type="match status" value="1"/>
</dbReference>
<feature type="domain" description="Ion transport" evidence="6">
    <location>
        <begin position="196"/>
        <end position="438"/>
    </location>
</feature>
<dbReference type="Pfam" id="PF00520">
    <property type="entry name" value="Ion_trans"/>
    <property type="match status" value="1"/>
</dbReference>
<keyword evidence="2 5" id="KW-0812">Transmembrane</keyword>
<dbReference type="EMBL" id="CAMXCT010003223">
    <property type="protein sequence ID" value="CAI4003148.1"/>
    <property type="molecule type" value="Genomic_DNA"/>
</dbReference>
<organism evidence="7">
    <name type="scientific">Cladocopium goreaui</name>
    <dbReference type="NCBI Taxonomy" id="2562237"/>
    <lineage>
        <taxon>Eukaryota</taxon>
        <taxon>Sar</taxon>
        <taxon>Alveolata</taxon>
        <taxon>Dinophyceae</taxon>
        <taxon>Suessiales</taxon>
        <taxon>Symbiodiniaceae</taxon>
        <taxon>Cladocopium</taxon>
    </lineage>
</organism>
<dbReference type="OrthoDB" id="422863at2759"/>
<protein>
    <submittedName>
        <fullName evidence="9">Sodium channel protein type 10 subunit alpha</fullName>
    </submittedName>
</protein>
<evidence type="ECO:0000256" key="4">
    <source>
        <dbReference type="ARBA" id="ARBA00023136"/>
    </source>
</evidence>
<dbReference type="PANTHER" id="PTHR10037">
    <property type="entry name" value="VOLTAGE-GATED CATION CHANNEL CALCIUM AND SODIUM"/>
    <property type="match status" value="1"/>
</dbReference>
<dbReference type="InterPro" id="IPR005821">
    <property type="entry name" value="Ion_trans_dom"/>
</dbReference>
<evidence type="ECO:0000313" key="8">
    <source>
        <dbReference type="EMBL" id="CAL1156523.1"/>
    </source>
</evidence>
<proteinExistence type="predicted"/>
<dbReference type="GO" id="GO:0001518">
    <property type="term" value="C:voltage-gated sodium channel complex"/>
    <property type="evidence" value="ECO:0007669"/>
    <property type="project" value="TreeGrafter"/>
</dbReference>
<dbReference type="InterPro" id="IPR027359">
    <property type="entry name" value="Volt_channel_dom_sf"/>
</dbReference>
<dbReference type="InterPro" id="IPR043203">
    <property type="entry name" value="VGCC_Ca_Na"/>
</dbReference>
<feature type="transmembrane region" description="Helical" evidence="5">
    <location>
        <begin position="267"/>
        <end position="287"/>
    </location>
</feature>
<reference evidence="7" key="1">
    <citation type="submission" date="2022-10" db="EMBL/GenBank/DDBJ databases">
        <authorList>
            <person name="Chen Y."/>
            <person name="Dougan E. K."/>
            <person name="Chan C."/>
            <person name="Rhodes N."/>
            <person name="Thang M."/>
        </authorList>
    </citation>
    <scope>NUCLEOTIDE SEQUENCE</scope>
</reference>
<dbReference type="Gene3D" id="1.20.120.350">
    <property type="entry name" value="Voltage-gated potassium channels. Chain C"/>
    <property type="match status" value="1"/>
</dbReference>
<evidence type="ECO:0000313" key="10">
    <source>
        <dbReference type="Proteomes" id="UP001152797"/>
    </source>
</evidence>
<name>A0A9P1D665_9DINO</name>
<dbReference type="PANTHER" id="PTHR10037:SF62">
    <property type="entry name" value="SODIUM CHANNEL PROTEIN 60E"/>
    <property type="match status" value="1"/>
</dbReference>
<dbReference type="EMBL" id="CAMXCT030003223">
    <property type="protein sequence ID" value="CAL4790460.1"/>
    <property type="molecule type" value="Genomic_DNA"/>
</dbReference>
<evidence type="ECO:0000256" key="1">
    <source>
        <dbReference type="ARBA" id="ARBA00004141"/>
    </source>
</evidence>